<dbReference type="Proteomes" id="UP000198649">
    <property type="component" value="Unassembled WGS sequence"/>
</dbReference>
<name>A0A1I3I6Z0_9ACTN</name>
<protein>
    <submittedName>
        <fullName evidence="2">Uncharacterized protein</fullName>
    </submittedName>
</protein>
<keyword evidence="3" id="KW-1185">Reference proteome</keyword>
<dbReference type="RefSeq" id="WP_091113496.1">
    <property type="nucleotide sequence ID" value="NZ_BKAF01000036.1"/>
</dbReference>
<feature type="region of interest" description="Disordered" evidence="1">
    <location>
        <begin position="1"/>
        <end position="30"/>
    </location>
</feature>
<organism evidence="2 3">
    <name type="scientific">Nocardioides psychrotolerans</name>
    <dbReference type="NCBI Taxonomy" id="1005945"/>
    <lineage>
        <taxon>Bacteria</taxon>
        <taxon>Bacillati</taxon>
        <taxon>Actinomycetota</taxon>
        <taxon>Actinomycetes</taxon>
        <taxon>Propionibacteriales</taxon>
        <taxon>Nocardioidaceae</taxon>
        <taxon>Nocardioides</taxon>
    </lineage>
</organism>
<dbReference type="AlphaFoldDB" id="A0A1I3I6Z0"/>
<evidence type="ECO:0000313" key="3">
    <source>
        <dbReference type="Proteomes" id="UP000198649"/>
    </source>
</evidence>
<accession>A0A1I3I6Z0</accession>
<sequence>MTDKKTPFGRVVTQQDLDEAQGITTRTPWGRPLQEAGAAMTMAGGAVAPKPPLVKPTVEDFRAVGLNAIDAAGAAAGLSEGKFLSFEDACLSTVIFKPSSKSRTLDESAMRDRARRFMAPAGD</sequence>
<evidence type="ECO:0000256" key="1">
    <source>
        <dbReference type="SAM" id="MobiDB-lite"/>
    </source>
</evidence>
<gene>
    <name evidence="2" type="ORF">SAMN05216561_108142</name>
</gene>
<dbReference type="STRING" id="1005945.SAMN05216561_108142"/>
<proteinExistence type="predicted"/>
<evidence type="ECO:0000313" key="2">
    <source>
        <dbReference type="EMBL" id="SFI43682.1"/>
    </source>
</evidence>
<reference evidence="2 3" key="1">
    <citation type="submission" date="2016-10" db="EMBL/GenBank/DDBJ databases">
        <authorList>
            <person name="de Groot N.N."/>
        </authorList>
    </citation>
    <scope>NUCLEOTIDE SEQUENCE [LARGE SCALE GENOMIC DNA]</scope>
    <source>
        <strain evidence="2 3">CGMCC 1.11156</strain>
    </source>
</reference>
<dbReference type="EMBL" id="FOQG01000008">
    <property type="protein sequence ID" value="SFI43682.1"/>
    <property type="molecule type" value="Genomic_DNA"/>
</dbReference>